<keyword evidence="3" id="KW-1185">Reference proteome</keyword>
<dbReference type="AlphaFoldDB" id="A0A3P6TQZ3"/>
<evidence type="ECO:0000313" key="2">
    <source>
        <dbReference type="EMBL" id="VDK87727.1"/>
    </source>
</evidence>
<dbReference type="EMBL" id="UYRU01044782">
    <property type="protein sequence ID" value="VDK87727.1"/>
    <property type="molecule type" value="Genomic_DNA"/>
</dbReference>
<feature type="region of interest" description="Disordered" evidence="1">
    <location>
        <begin position="191"/>
        <end position="220"/>
    </location>
</feature>
<feature type="compositionally biased region" description="Basic and acidic residues" evidence="1">
    <location>
        <begin position="31"/>
        <end position="45"/>
    </location>
</feature>
<dbReference type="OrthoDB" id="6274066at2759"/>
<name>A0A3P6TQZ3_DIBLA</name>
<sequence>MNRFNFPPPFCEPAEFPGSLMVLDEKTIPRSHETHALVTVDRDQTLAEDQEEMDVSSGPESELESDGEQRRVRSATNAGLPGPLQHRPRMKLSKGLIVRKEKRLDARGRELRPLARELQSARLEPAETITPTSPGAIFSNGDRPFRGPVHISINVAGPMPAATADLETSVKSHKNSPATPVGFGVFSFPSSMEGHSHSLESPKTADPTQSTGAEGNFMSL</sequence>
<feature type="compositionally biased region" description="Polar residues" evidence="1">
    <location>
        <begin position="206"/>
        <end position="220"/>
    </location>
</feature>
<gene>
    <name evidence="2" type="ORF">DILT_LOCUS4070</name>
</gene>
<accession>A0A3P6TQZ3</accession>
<protein>
    <submittedName>
        <fullName evidence="2">Uncharacterized protein</fullName>
    </submittedName>
</protein>
<dbReference type="Proteomes" id="UP000281553">
    <property type="component" value="Unassembled WGS sequence"/>
</dbReference>
<organism evidence="2 3">
    <name type="scientific">Dibothriocephalus latus</name>
    <name type="common">Fish tapeworm</name>
    <name type="synonym">Diphyllobothrium latum</name>
    <dbReference type="NCBI Taxonomy" id="60516"/>
    <lineage>
        <taxon>Eukaryota</taxon>
        <taxon>Metazoa</taxon>
        <taxon>Spiralia</taxon>
        <taxon>Lophotrochozoa</taxon>
        <taxon>Platyhelminthes</taxon>
        <taxon>Cestoda</taxon>
        <taxon>Eucestoda</taxon>
        <taxon>Diphyllobothriidea</taxon>
        <taxon>Diphyllobothriidae</taxon>
        <taxon>Dibothriocephalus</taxon>
    </lineage>
</organism>
<proteinExistence type="predicted"/>
<evidence type="ECO:0000313" key="3">
    <source>
        <dbReference type="Proteomes" id="UP000281553"/>
    </source>
</evidence>
<feature type="region of interest" description="Disordered" evidence="1">
    <location>
        <begin position="31"/>
        <end position="87"/>
    </location>
</feature>
<reference evidence="2 3" key="1">
    <citation type="submission" date="2018-11" db="EMBL/GenBank/DDBJ databases">
        <authorList>
            <consortium name="Pathogen Informatics"/>
        </authorList>
    </citation>
    <scope>NUCLEOTIDE SEQUENCE [LARGE SCALE GENOMIC DNA]</scope>
</reference>
<evidence type="ECO:0000256" key="1">
    <source>
        <dbReference type="SAM" id="MobiDB-lite"/>
    </source>
</evidence>